<evidence type="ECO:0000256" key="1">
    <source>
        <dbReference type="SAM" id="MobiDB-lite"/>
    </source>
</evidence>
<dbReference type="Proteomes" id="UP001367676">
    <property type="component" value="Unassembled WGS sequence"/>
</dbReference>
<sequence length="104" mass="10269">MSENTSQNCGARAVANGGAAAAAAAVGASNSTCHGTSKTVFSSSSSESARACASASVRFRGSFDGRPNGEQRTGANCNSQTTSQCCCITSSAPGQAGQNSVRHC</sequence>
<dbReference type="AlphaFoldDB" id="A0AAN9TQ98"/>
<proteinExistence type="predicted"/>
<evidence type="ECO:0000313" key="2">
    <source>
        <dbReference type="EMBL" id="KAK7579721.1"/>
    </source>
</evidence>
<reference evidence="2 3" key="1">
    <citation type="submission" date="2024-03" db="EMBL/GenBank/DDBJ databases">
        <title>Adaptation during the transition from Ophiocordyceps entomopathogen to insect associate is accompanied by gene loss and intensified selection.</title>
        <authorList>
            <person name="Ward C.M."/>
            <person name="Onetto C.A."/>
            <person name="Borneman A.R."/>
        </authorList>
    </citation>
    <scope>NUCLEOTIDE SEQUENCE [LARGE SCALE GENOMIC DNA]</scope>
    <source>
        <strain evidence="2">AWRI1</strain>
        <tissue evidence="2">Single Adult Female</tissue>
    </source>
</reference>
<evidence type="ECO:0000313" key="3">
    <source>
        <dbReference type="Proteomes" id="UP001367676"/>
    </source>
</evidence>
<protein>
    <submittedName>
        <fullName evidence="2">Uncharacterized protein</fullName>
    </submittedName>
</protein>
<accession>A0AAN9TQ98</accession>
<dbReference type="EMBL" id="JBBCAQ010000034">
    <property type="protein sequence ID" value="KAK7579721.1"/>
    <property type="molecule type" value="Genomic_DNA"/>
</dbReference>
<feature type="compositionally biased region" description="Polar residues" evidence="1">
    <location>
        <begin position="70"/>
        <end position="81"/>
    </location>
</feature>
<organism evidence="2 3">
    <name type="scientific">Parthenolecanium corni</name>
    <dbReference type="NCBI Taxonomy" id="536013"/>
    <lineage>
        <taxon>Eukaryota</taxon>
        <taxon>Metazoa</taxon>
        <taxon>Ecdysozoa</taxon>
        <taxon>Arthropoda</taxon>
        <taxon>Hexapoda</taxon>
        <taxon>Insecta</taxon>
        <taxon>Pterygota</taxon>
        <taxon>Neoptera</taxon>
        <taxon>Paraneoptera</taxon>
        <taxon>Hemiptera</taxon>
        <taxon>Sternorrhyncha</taxon>
        <taxon>Coccoidea</taxon>
        <taxon>Coccidae</taxon>
        <taxon>Parthenolecanium</taxon>
    </lineage>
</organism>
<name>A0AAN9TQ98_9HEMI</name>
<feature type="region of interest" description="Disordered" evidence="1">
    <location>
        <begin position="60"/>
        <end position="81"/>
    </location>
</feature>
<gene>
    <name evidence="2" type="ORF">V9T40_000350</name>
</gene>
<keyword evidence="3" id="KW-1185">Reference proteome</keyword>
<comment type="caution">
    <text evidence="2">The sequence shown here is derived from an EMBL/GenBank/DDBJ whole genome shotgun (WGS) entry which is preliminary data.</text>
</comment>